<accession>A0A382F7M1</accession>
<dbReference type="EMBL" id="UINC01048303">
    <property type="protein sequence ID" value="SVB58685.1"/>
    <property type="molecule type" value="Genomic_DNA"/>
</dbReference>
<protein>
    <submittedName>
        <fullName evidence="1">Uncharacterized protein</fullName>
    </submittedName>
</protein>
<name>A0A382F7M1_9ZZZZ</name>
<reference evidence="1" key="1">
    <citation type="submission" date="2018-05" db="EMBL/GenBank/DDBJ databases">
        <authorList>
            <person name="Lanie J.A."/>
            <person name="Ng W.-L."/>
            <person name="Kazmierczak K.M."/>
            <person name="Andrzejewski T.M."/>
            <person name="Davidsen T.M."/>
            <person name="Wayne K.J."/>
            <person name="Tettelin H."/>
            <person name="Glass J.I."/>
            <person name="Rusch D."/>
            <person name="Podicherti R."/>
            <person name="Tsui H.-C.T."/>
            <person name="Winkler M.E."/>
        </authorList>
    </citation>
    <scope>NUCLEOTIDE SEQUENCE</scope>
</reference>
<organism evidence="1">
    <name type="scientific">marine metagenome</name>
    <dbReference type="NCBI Taxonomy" id="408172"/>
    <lineage>
        <taxon>unclassified sequences</taxon>
        <taxon>metagenomes</taxon>
        <taxon>ecological metagenomes</taxon>
    </lineage>
</organism>
<dbReference type="AlphaFoldDB" id="A0A382F7M1"/>
<sequence length="77" mass="8764">VFFYISLKSNWLVKLSLNSPPLRSSGLIIFREKVSLSNPSRYDSKTKLLQIVTKTTTLTGTLPRISIRKVVQETKLL</sequence>
<gene>
    <name evidence="1" type="ORF">METZ01_LOCUS211539</name>
</gene>
<feature type="non-terminal residue" evidence="1">
    <location>
        <position position="1"/>
    </location>
</feature>
<evidence type="ECO:0000313" key="1">
    <source>
        <dbReference type="EMBL" id="SVB58685.1"/>
    </source>
</evidence>
<proteinExistence type="predicted"/>